<evidence type="ECO:0000313" key="1">
    <source>
        <dbReference type="EMBL" id="JAG99844.1"/>
    </source>
</evidence>
<accession>A0A0E9P741</accession>
<reference evidence="1" key="1">
    <citation type="submission" date="2014-11" db="EMBL/GenBank/DDBJ databases">
        <authorList>
            <person name="Amaro Gonzalez C."/>
        </authorList>
    </citation>
    <scope>NUCLEOTIDE SEQUENCE</scope>
</reference>
<protein>
    <submittedName>
        <fullName evidence="1">Uncharacterized protein</fullName>
    </submittedName>
</protein>
<dbReference type="EMBL" id="GBXM01108732">
    <property type="protein sequence ID" value="JAG99844.1"/>
    <property type="molecule type" value="Transcribed_RNA"/>
</dbReference>
<proteinExistence type="predicted"/>
<sequence length="40" mass="4905">MIFVVYEFPKHTEGVLPPHVTNRLKHWHRKIGYRDKLYVV</sequence>
<organism evidence="1">
    <name type="scientific">Anguilla anguilla</name>
    <name type="common">European freshwater eel</name>
    <name type="synonym">Muraena anguilla</name>
    <dbReference type="NCBI Taxonomy" id="7936"/>
    <lineage>
        <taxon>Eukaryota</taxon>
        <taxon>Metazoa</taxon>
        <taxon>Chordata</taxon>
        <taxon>Craniata</taxon>
        <taxon>Vertebrata</taxon>
        <taxon>Euteleostomi</taxon>
        <taxon>Actinopterygii</taxon>
        <taxon>Neopterygii</taxon>
        <taxon>Teleostei</taxon>
        <taxon>Anguilliformes</taxon>
        <taxon>Anguillidae</taxon>
        <taxon>Anguilla</taxon>
    </lineage>
</organism>
<reference evidence="1" key="2">
    <citation type="journal article" date="2015" name="Fish Shellfish Immunol.">
        <title>Early steps in the European eel (Anguilla anguilla)-Vibrio vulnificus interaction in the gills: Role of the RtxA13 toxin.</title>
        <authorList>
            <person name="Callol A."/>
            <person name="Pajuelo D."/>
            <person name="Ebbesson L."/>
            <person name="Teles M."/>
            <person name="MacKenzie S."/>
            <person name="Amaro C."/>
        </authorList>
    </citation>
    <scope>NUCLEOTIDE SEQUENCE</scope>
</reference>
<name>A0A0E9P741_ANGAN</name>
<dbReference type="AlphaFoldDB" id="A0A0E9P741"/>